<dbReference type="RefSeq" id="WP_038605095.1">
    <property type="nucleotide sequence ID" value="NZ_CP008944.1"/>
</dbReference>
<keyword evidence="3" id="KW-1185">Reference proteome</keyword>
<name>A0ABM5QMH5_9CORY</name>
<dbReference type="PROSITE" id="PS51257">
    <property type="entry name" value="PROKAR_LIPOPROTEIN"/>
    <property type="match status" value="1"/>
</dbReference>
<dbReference type="InterPro" id="IPR012347">
    <property type="entry name" value="Ferritin-like"/>
</dbReference>
<dbReference type="Gene3D" id="1.20.1260.10">
    <property type="match status" value="1"/>
</dbReference>
<proteinExistence type="predicted"/>
<evidence type="ECO:0000256" key="1">
    <source>
        <dbReference type="SAM" id="SignalP"/>
    </source>
</evidence>
<dbReference type="InterPro" id="IPR009078">
    <property type="entry name" value="Ferritin-like_SF"/>
</dbReference>
<evidence type="ECO:0000313" key="3">
    <source>
        <dbReference type="Proteomes" id="UP000028504"/>
    </source>
</evidence>
<keyword evidence="1" id="KW-0732">Signal</keyword>
<feature type="chain" id="PRO_5045629695" description="DUF4439 domain-containing protein" evidence="1">
    <location>
        <begin position="23"/>
        <end position="256"/>
    </location>
</feature>
<dbReference type="SUPFAM" id="SSF47240">
    <property type="entry name" value="Ferritin-like"/>
    <property type="match status" value="1"/>
</dbReference>
<feature type="signal peptide" evidence="1">
    <location>
        <begin position="1"/>
        <end position="22"/>
    </location>
</feature>
<organism evidence="2 3">
    <name type="scientific">Corynebacterium atypicum</name>
    <dbReference type="NCBI Taxonomy" id="191610"/>
    <lineage>
        <taxon>Bacteria</taxon>
        <taxon>Bacillati</taxon>
        <taxon>Actinomycetota</taxon>
        <taxon>Actinomycetes</taxon>
        <taxon>Mycobacteriales</taxon>
        <taxon>Corynebacteriaceae</taxon>
        <taxon>Corynebacterium</taxon>
    </lineage>
</organism>
<reference evidence="2 3" key="1">
    <citation type="submission" date="2014-07" db="EMBL/GenBank/DDBJ databases">
        <title>Complete genome sequence of Corynebacterium atypicum DSM 44849: identifiction of the mycolic acid biosynthesis genes.</title>
        <authorList>
            <person name="Tippelt A."/>
            <person name="Mollmann S."/>
            <person name="Albersmeier A."/>
            <person name="Jaenicke S."/>
            <person name="Ruckert C."/>
            <person name="Tauch A."/>
        </authorList>
    </citation>
    <scope>NUCLEOTIDE SEQUENCE [LARGE SCALE GENOMIC DNA]</scope>
    <source>
        <strain evidence="2 3">R2070</strain>
    </source>
</reference>
<dbReference type="EMBL" id="CP008944">
    <property type="protein sequence ID" value="AIG63978.1"/>
    <property type="molecule type" value="Genomic_DNA"/>
</dbReference>
<sequence>MTSPTRRAAALALAATCLTAAACTPGPRPNAALTELAQRTLAFAQATGSPTADQSAKVLFTEVERLCGQPLPQTCQPERTPEAPPADAAAVSAYITEVPEESAELVATQAVERTVADAGSHGVELPPATELAEAGRKVVSNTHDAAVLADLLRWEQSLRYGLTAAAAWSNSPEVDQLVAGSDERAAMLSELLAATGREPAAAAGYEFSAPPNEVIAEAREQTVRTWTKKAPEIRGDEARELVILGAAHAQSQGQPR</sequence>
<protein>
    <recommendedName>
        <fullName evidence="4">DUF4439 domain-containing protein</fullName>
    </recommendedName>
</protein>
<evidence type="ECO:0008006" key="4">
    <source>
        <dbReference type="Google" id="ProtNLM"/>
    </source>
</evidence>
<accession>A0ABM5QMH5</accession>
<dbReference type="Proteomes" id="UP000028504">
    <property type="component" value="Chromosome"/>
</dbReference>
<evidence type="ECO:0000313" key="2">
    <source>
        <dbReference type="EMBL" id="AIG63978.1"/>
    </source>
</evidence>
<gene>
    <name evidence="2" type="ORF">CATYP_04155</name>
</gene>